<dbReference type="InterPro" id="IPR036514">
    <property type="entry name" value="SGNH_hydro_sf"/>
</dbReference>
<dbReference type="AlphaFoldDB" id="A0A381S0S9"/>
<dbReference type="PANTHER" id="PTHR30383:SF24">
    <property type="entry name" value="THIOESTERASE 1_PROTEASE 1_LYSOPHOSPHOLIPASE L1"/>
    <property type="match status" value="1"/>
</dbReference>
<dbReference type="Gene3D" id="3.40.50.1110">
    <property type="entry name" value="SGNH hydrolase"/>
    <property type="match status" value="1"/>
</dbReference>
<feature type="domain" description="SGNH hydrolase-type esterase" evidence="1">
    <location>
        <begin position="33"/>
        <end position="194"/>
    </location>
</feature>
<organism evidence="2">
    <name type="scientific">marine metagenome</name>
    <dbReference type="NCBI Taxonomy" id="408172"/>
    <lineage>
        <taxon>unclassified sequences</taxon>
        <taxon>metagenomes</taxon>
        <taxon>ecological metagenomes</taxon>
    </lineage>
</organism>
<evidence type="ECO:0000313" key="2">
    <source>
        <dbReference type="EMBL" id="SUZ95837.1"/>
    </source>
</evidence>
<dbReference type="Pfam" id="PF13472">
    <property type="entry name" value="Lipase_GDSL_2"/>
    <property type="match status" value="1"/>
</dbReference>
<dbReference type="CDD" id="cd01822">
    <property type="entry name" value="Lysophospholipase_L1_like"/>
    <property type="match status" value="1"/>
</dbReference>
<dbReference type="GO" id="GO:0004622">
    <property type="term" value="F:phosphatidylcholine lysophospholipase activity"/>
    <property type="evidence" value="ECO:0007669"/>
    <property type="project" value="TreeGrafter"/>
</dbReference>
<reference evidence="2" key="1">
    <citation type="submission" date="2018-05" db="EMBL/GenBank/DDBJ databases">
        <authorList>
            <person name="Lanie J.A."/>
            <person name="Ng W.-L."/>
            <person name="Kazmierczak K.M."/>
            <person name="Andrzejewski T.M."/>
            <person name="Davidsen T.M."/>
            <person name="Wayne K.J."/>
            <person name="Tettelin H."/>
            <person name="Glass J.I."/>
            <person name="Rusch D."/>
            <person name="Podicherti R."/>
            <person name="Tsui H.-C.T."/>
            <person name="Winkler M.E."/>
        </authorList>
    </citation>
    <scope>NUCLEOTIDE SEQUENCE</scope>
</reference>
<dbReference type="SUPFAM" id="SSF52266">
    <property type="entry name" value="SGNH hydrolase"/>
    <property type="match status" value="1"/>
</dbReference>
<proteinExistence type="predicted"/>
<dbReference type="PANTHER" id="PTHR30383">
    <property type="entry name" value="THIOESTERASE 1/PROTEASE 1/LYSOPHOSPHOLIPASE L1"/>
    <property type="match status" value="1"/>
</dbReference>
<sequence length="211" mass="23182">MKFIRRKFIGLVLVIFGVTAFSGITYAQTLIVALGDSLTEGFGVAKEEAYPHLLEQKLLQKGHAVKVINAGISGSTSASAASRLRWYIRTNPDIVIIALGGNDGLRGLSVEHMKSKLAEAIELALSEKIQVLLAGMQIPRNYGTEYTESFRNAFYELAEQYNLQMIPFLLKGVGGVSSLNQADGIHPNPEGHQILTRTVIEYLEPLLPKRQ</sequence>
<dbReference type="InterPro" id="IPR013830">
    <property type="entry name" value="SGNH_hydro"/>
</dbReference>
<gene>
    <name evidence="2" type="ORF">METZ01_LOCUS48691</name>
</gene>
<dbReference type="EMBL" id="UINC01002359">
    <property type="protein sequence ID" value="SUZ95837.1"/>
    <property type="molecule type" value="Genomic_DNA"/>
</dbReference>
<name>A0A381S0S9_9ZZZZ</name>
<protein>
    <recommendedName>
        <fullName evidence="1">SGNH hydrolase-type esterase domain-containing protein</fullName>
    </recommendedName>
</protein>
<accession>A0A381S0S9</accession>
<evidence type="ECO:0000259" key="1">
    <source>
        <dbReference type="Pfam" id="PF13472"/>
    </source>
</evidence>
<dbReference type="InterPro" id="IPR051532">
    <property type="entry name" value="Ester_Hydrolysis_Enzymes"/>
</dbReference>